<dbReference type="RefSeq" id="WP_182973692.1">
    <property type="nucleotide sequence ID" value="NZ_JABEQN010000008.1"/>
</dbReference>
<gene>
    <name evidence="2" type="ORF">HLH25_08755</name>
    <name evidence="1" type="ORF">HLH26_08100</name>
</gene>
<proteinExistence type="predicted"/>
<name>A0A7W4NSH0_9PROT</name>
<organism evidence="1 4">
    <name type="scientific">Gluconacetobacter dulcium</name>
    <dbReference type="NCBI Taxonomy" id="2729096"/>
    <lineage>
        <taxon>Bacteria</taxon>
        <taxon>Pseudomonadati</taxon>
        <taxon>Pseudomonadota</taxon>
        <taxon>Alphaproteobacteria</taxon>
        <taxon>Acetobacterales</taxon>
        <taxon>Acetobacteraceae</taxon>
        <taxon>Gluconacetobacter</taxon>
    </lineage>
</organism>
<reference evidence="3 4" key="1">
    <citation type="submission" date="2020-04" db="EMBL/GenBank/DDBJ databases">
        <title>Description of novel Gluconacetobacter.</title>
        <authorList>
            <person name="Sombolestani A."/>
        </authorList>
    </citation>
    <scope>NUCLEOTIDE SEQUENCE [LARGE SCALE GENOMIC DNA]</scope>
    <source>
        <strain evidence="2 3">LMG 1728</strain>
        <strain evidence="1 4">LMG 1731</strain>
    </source>
</reference>
<dbReference type="Proteomes" id="UP000561077">
    <property type="component" value="Unassembled WGS sequence"/>
</dbReference>
<evidence type="ECO:0000313" key="2">
    <source>
        <dbReference type="EMBL" id="MBB2193731.1"/>
    </source>
</evidence>
<dbReference type="Proteomes" id="UP000540490">
    <property type="component" value="Unassembled WGS sequence"/>
</dbReference>
<evidence type="ECO:0000313" key="3">
    <source>
        <dbReference type="Proteomes" id="UP000540490"/>
    </source>
</evidence>
<protein>
    <submittedName>
        <fullName evidence="1">Uncharacterized protein</fullName>
    </submittedName>
</protein>
<dbReference type="EMBL" id="JABEQO010000008">
    <property type="protein sequence ID" value="MBB2164502.1"/>
    <property type="molecule type" value="Genomic_DNA"/>
</dbReference>
<sequence>MTDPDDFARALQIMLDARGYRFETGIPGLETIPSWRISQPDMFLPVFLRLAEELWRQDTAGSGFGLHIVPDEISLTGHRLIGLFHVPAAIALLAIDAVLQRLADDHVITLDALAGEAMRVAG</sequence>
<accession>A0A7W4NSH0</accession>
<dbReference type="EMBL" id="JABEQN010000008">
    <property type="protein sequence ID" value="MBB2193731.1"/>
    <property type="molecule type" value="Genomic_DNA"/>
</dbReference>
<comment type="caution">
    <text evidence="1">The sequence shown here is derived from an EMBL/GenBank/DDBJ whole genome shotgun (WGS) entry which is preliminary data.</text>
</comment>
<evidence type="ECO:0000313" key="1">
    <source>
        <dbReference type="EMBL" id="MBB2164502.1"/>
    </source>
</evidence>
<dbReference type="AlphaFoldDB" id="A0A7W4NSH0"/>
<evidence type="ECO:0000313" key="4">
    <source>
        <dbReference type="Proteomes" id="UP000561077"/>
    </source>
</evidence>
<keyword evidence="3" id="KW-1185">Reference proteome</keyword>